<dbReference type="InterPro" id="IPR027291">
    <property type="entry name" value="Glyco_hydro_38_N_sf"/>
</dbReference>
<accession>A0A1F6GPL7</accession>
<evidence type="ECO:0000256" key="5">
    <source>
        <dbReference type="RuleBase" id="RU361196"/>
    </source>
</evidence>
<dbReference type="GO" id="GO:0030979">
    <property type="term" value="P:alpha-glucan biosynthetic process"/>
    <property type="evidence" value="ECO:0007669"/>
    <property type="project" value="InterPro"/>
</dbReference>
<dbReference type="Pfam" id="PF03065">
    <property type="entry name" value="Glyco_hydro_57"/>
    <property type="match status" value="1"/>
</dbReference>
<dbReference type="AlphaFoldDB" id="A0A1F6GPL7"/>
<dbReference type="Proteomes" id="UP000177583">
    <property type="component" value="Unassembled WGS sequence"/>
</dbReference>
<feature type="active site" description="Proton donor" evidence="3">
    <location>
        <position position="912"/>
    </location>
</feature>
<evidence type="ECO:0000313" key="8">
    <source>
        <dbReference type="Proteomes" id="UP000177583"/>
    </source>
</evidence>
<organism evidence="7 8">
    <name type="scientific">Candidatus Lambdaproteobacteria bacterium RIFOXYD2_FULL_56_26</name>
    <dbReference type="NCBI Taxonomy" id="1817773"/>
    <lineage>
        <taxon>Bacteria</taxon>
        <taxon>Pseudomonadati</taxon>
        <taxon>Pseudomonadota</taxon>
        <taxon>Candidatus Lambdaproteobacteria</taxon>
    </lineage>
</organism>
<reference evidence="7 8" key="1">
    <citation type="journal article" date="2016" name="Nat. Commun.">
        <title>Thousands of microbial genomes shed light on interconnected biogeochemical processes in an aquifer system.</title>
        <authorList>
            <person name="Anantharaman K."/>
            <person name="Brown C.T."/>
            <person name="Hug L.A."/>
            <person name="Sharon I."/>
            <person name="Castelle C.J."/>
            <person name="Probst A.J."/>
            <person name="Thomas B.C."/>
            <person name="Singh A."/>
            <person name="Wilkins M.J."/>
            <person name="Karaoz U."/>
            <person name="Brodie E.L."/>
            <person name="Williams K.H."/>
            <person name="Hubbard S.S."/>
            <person name="Banfield J.F."/>
        </authorList>
    </citation>
    <scope>NUCLEOTIDE SEQUENCE [LARGE SCALE GENOMIC DNA]</scope>
</reference>
<dbReference type="GO" id="GO:0005576">
    <property type="term" value="C:extracellular region"/>
    <property type="evidence" value="ECO:0007669"/>
    <property type="project" value="TreeGrafter"/>
</dbReference>
<feature type="domain" description="Glycoside hydrolase family 57 N-terminal" evidence="6">
    <location>
        <begin position="674"/>
        <end position="950"/>
    </location>
</feature>
<dbReference type="InterPro" id="IPR011330">
    <property type="entry name" value="Glyco_hydro/deAcase_b/a-brl"/>
</dbReference>
<evidence type="ECO:0000256" key="4">
    <source>
        <dbReference type="PIRSR" id="PIRSR640042-2"/>
    </source>
</evidence>
<keyword evidence="2 5" id="KW-0119">Carbohydrate metabolism</keyword>
<feature type="binding site" evidence="4">
    <location>
        <position position="1028"/>
    </location>
    <ligand>
        <name>substrate</name>
    </ligand>
</feature>
<feature type="binding site" evidence="4">
    <location>
        <position position="822"/>
    </location>
    <ligand>
        <name>substrate</name>
    </ligand>
</feature>
<name>A0A1F6GPL7_9PROT</name>
<dbReference type="GO" id="GO:0003844">
    <property type="term" value="F:1,4-alpha-glucan branching enzyme activity"/>
    <property type="evidence" value="ECO:0007669"/>
    <property type="project" value="InterPro"/>
</dbReference>
<dbReference type="SUPFAM" id="SSF88688">
    <property type="entry name" value="Families 57/38 glycoside transferase middle domain"/>
    <property type="match status" value="1"/>
</dbReference>
<protein>
    <recommendedName>
        <fullName evidence="6">Glycoside hydrolase family 57 N-terminal domain-containing protein</fullName>
    </recommendedName>
</protein>
<dbReference type="InterPro" id="IPR037090">
    <property type="entry name" value="57_glycoside_trans_central"/>
</dbReference>
<sequence>MNRQYQTQGMTLIQAIGPFVELYFDWQKLPSIDITSEYFLVRITPKVGTLAVEYARPNSSGPLYFGLRAGASYKVELLKVPFLSYQVESEFKPLPWVDLVEEHENLYKLVWGNLDLQSLSSQGKGEWVEIWADQRKIETLHIHHLPECWIQGRPVEVTAQMVGGEKLFTAHTNLGACEVVALLELTLEEHKPAFFFFRATAPVPAFKTRAEIEPFHDMKGFFERSFKAKFPKTPAQQVMGKLVFSEDRQTVWELRQWGYSAQPDLGLVKLIQTEEWSLKEPLEVEAWRVTLEITTRHREFFKARLLDKQFGPEVKTLSLTPEEVAGARKSLFEMNPHAFWDQALVEMVLHFKIPSHPWQEFQRELAHSTKWDWTPGEAGEEFSAAFVLYDLEEPAKELVLFESGKVYRDHFTPKVVLKPHSDRRILVWWELEQKGVEKFLAETWKVGLEQVGFYLKIHEEYLGRRIERKDLECHLADCFSEHQNLYIQVEPDRCFSAEIVVRHYSNEAALTPVSKSLTTPRPLFDRATNEAPVRGLGASWYHTSQREVRHQRGQDSNNKGKVMLHLHMHSPNLFRIEPFRDSYLKDMPWPIRTQEGAEVHNPPGEWALRNCLDSWMPLLMVFRNLANEGVDFQVSLDISPPVAYMISHPRFKDYLSRFLARLIRHTKAQIALMKARLEPPAYIWAAQKHLDQLNNLDHFYHQVIHKDMIGAFRSLELSGFLEISTCTLTHGMPACLESMPDSLDAQIALAARTHHRIFGDRPRGIWLAENSCFPGVDGWLEKEGLHYYFVEAEAVLGASARTNSEEFNPLVHPGSNVVAFGRSRMGRVQVWDAEIGYAGHPDFREYHHRHWGLPLKRITSKTSEQKAPYDPDRAHQVARELAQDFYRKLCAKTDELMHWGMPSTPLLTCTYDAELFGHHWAEGPVFLEELLREFHRASDHIGLVTPSHYLVGYPHLPEARPNPSTWGHEASHVRWTDPKVAWAQRELERADGILTHYLGQGVREELPPFFRRCVEQMGIELMRAESSDLTFVIISGSFEEDMVREILKYLDYFYKLKTLVDNRIEDQEFLAFRRYENDMVPEIGDYYRLN</sequence>
<dbReference type="SUPFAM" id="SSF88713">
    <property type="entry name" value="Glycoside hydrolase/deacetylase"/>
    <property type="match status" value="1"/>
</dbReference>
<proteinExistence type="inferred from homology"/>
<evidence type="ECO:0000256" key="2">
    <source>
        <dbReference type="ARBA" id="ARBA00023277"/>
    </source>
</evidence>
<evidence type="ECO:0000313" key="7">
    <source>
        <dbReference type="EMBL" id="OGH00049.1"/>
    </source>
</evidence>
<evidence type="ECO:0000256" key="1">
    <source>
        <dbReference type="ARBA" id="ARBA00006821"/>
    </source>
</evidence>
<dbReference type="Gene3D" id="3.20.110.10">
    <property type="entry name" value="Glycoside hydrolase 38, N terminal domain"/>
    <property type="match status" value="1"/>
</dbReference>
<comment type="similarity">
    <text evidence="1 5">Belongs to the glycosyl hydrolase 57 family.</text>
</comment>
<dbReference type="InterPro" id="IPR040042">
    <property type="entry name" value="Branching_enz_MT3115-like"/>
</dbReference>
<dbReference type="Gene3D" id="1.20.1430.10">
    <property type="entry name" value="Families 57/38 glycoside transferase, middle domain"/>
    <property type="match status" value="1"/>
</dbReference>
<dbReference type="PANTHER" id="PTHR41695">
    <property type="entry name" value="1,4-ALPHA-GLUCAN BRANCHING ENZYME RV3031-RELATED"/>
    <property type="match status" value="1"/>
</dbReference>
<comment type="caution">
    <text evidence="7">The sequence shown here is derived from an EMBL/GenBank/DDBJ whole genome shotgun (WGS) entry which is preliminary data.</text>
</comment>
<evidence type="ECO:0000259" key="6">
    <source>
        <dbReference type="Pfam" id="PF03065"/>
    </source>
</evidence>
<dbReference type="EMBL" id="MFNF01000050">
    <property type="protein sequence ID" value="OGH00049.1"/>
    <property type="molecule type" value="Genomic_DNA"/>
</dbReference>
<feature type="active site" description="Nucleophile" evidence="3">
    <location>
        <position position="769"/>
    </location>
</feature>
<dbReference type="PANTHER" id="PTHR41695:SF1">
    <property type="entry name" value="1,4-ALPHA-GLUCAN BRANCHING ENZYME TK1436"/>
    <property type="match status" value="1"/>
</dbReference>
<feature type="binding site" evidence="4">
    <location>
        <position position="966"/>
    </location>
    <ligand>
        <name>substrate</name>
    </ligand>
</feature>
<feature type="binding site" evidence="4">
    <location>
        <position position="839"/>
    </location>
    <ligand>
        <name>substrate</name>
    </ligand>
</feature>
<evidence type="ECO:0000256" key="3">
    <source>
        <dbReference type="PIRSR" id="PIRSR640042-1"/>
    </source>
</evidence>
<dbReference type="InterPro" id="IPR004300">
    <property type="entry name" value="Glyco_hydro_57_N"/>
</dbReference>
<dbReference type="InterPro" id="IPR028995">
    <property type="entry name" value="Glyco_hydro_57/38_cen_sf"/>
</dbReference>
<gene>
    <name evidence="7" type="ORF">A2557_04165</name>
</gene>